<protein>
    <submittedName>
        <fullName evidence="2">Uncharacterized protein</fullName>
    </submittedName>
</protein>
<gene>
    <name evidence="2" type="ORF">SI7747_16018571</name>
</gene>
<keyword evidence="3" id="KW-1185">Reference proteome</keyword>
<reference evidence="2 3" key="1">
    <citation type="submission" date="2019-12" db="EMBL/GenBank/DDBJ databases">
        <authorList>
            <person name="Scholz U."/>
            <person name="Mascher M."/>
            <person name="Fiebig A."/>
        </authorList>
    </citation>
    <scope>NUCLEOTIDE SEQUENCE</scope>
</reference>
<dbReference type="InterPro" id="IPR025322">
    <property type="entry name" value="PADRE_dom"/>
</dbReference>
<dbReference type="EMBL" id="LR743603">
    <property type="protein sequence ID" value="CAA2633027.1"/>
    <property type="molecule type" value="Genomic_DNA"/>
</dbReference>
<evidence type="ECO:0000313" key="3">
    <source>
        <dbReference type="Proteomes" id="UP001189122"/>
    </source>
</evidence>
<sequence>MGCRLSVGTGGNFDGVRVVHISGYVQDFSGPVTVREVIGKRSKLVCFSPSQLLSQSARPHGLDEQLEPGKLYFLLPHTVFHSGASAIDLATLATRLTAVARGGVVVTRKLSSSGDGDGDGDGGSTGFPSRPRQNRRPPSGTRSCSGGRSRGPGHGGRPWTRSRRDRRSGQRGV</sequence>
<proteinExistence type="predicted"/>
<evidence type="ECO:0000256" key="1">
    <source>
        <dbReference type="SAM" id="MobiDB-lite"/>
    </source>
</evidence>
<name>A0A7I8JPW1_SPIIN</name>
<dbReference type="EMBL" id="CACRZD030000016">
    <property type="protein sequence ID" value="CAA6672160.1"/>
    <property type="molecule type" value="Genomic_DNA"/>
</dbReference>
<feature type="region of interest" description="Disordered" evidence="1">
    <location>
        <begin position="109"/>
        <end position="173"/>
    </location>
</feature>
<dbReference type="Pfam" id="PF14009">
    <property type="entry name" value="PADRE"/>
    <property type="match status" value="1"/>
</dbReference>
<dbReference type="Proteomes" id="UP001189122">
    <property type="component" value="Unassembled WGS sequence"/>
</dbReference>
<dbReference type="AlphaFoldDB" id="A0A7I8JPW1"/>
<organism evidence="2">
    <name type="scientific">Spirodela intermedia</name>
    <name type="common">Intermediate duckweed</name>
    <dbReference type="NCBI Taxonomy" id="51605"/>
    <lineage>
        <taxon>Eukaryota</taxon>
        <taxon>Viridiplantae</taxon>
        <taxon>Streptophyta</taxon>
        <taxon>Embryophyta</taxon>
        <taxon>Tracheophyta</taxon>
        <taxon>Spermatophyta</taxon>
        <taxon>Magnoliopsida</taxon>
        <taxon>Liliopsida</taxon>
        <taxon>Araceae</taxon>
        <taxon>Lemnoideae</taxon>
        <taxon>Spirodela</taxon>
    </lineage>
</organism>
<evidence type="ECO:0000313" key="2">
    <source>
        <dbReference type="EMBL" id="CAA2633027.1"/>
    </source>
</evidence>
<feature type="compositionally biased region" description="Low complexity" evidence="1">
    <location>
        <begin position="128"/>
        <end position="147"/>
    </location>
</feature>
<accession>A0A7I8JPW1</accession>
<dbReference type="PANTHER" id="PTHR33052">
    <property type="entry name" value="DUF4228 DOMAIN PROTEIN-RELATED"/>
    <property type="match status" value="1"/>
</dbReference>